<dbReference type="Proteomes" id="UP001430193">
    <property type="component" value="Unassembled WGS sequence"/>
</dbReference>
<keyword evidence="2" id="KW-1185">Reference proteome</keyword>
<proteinExistence type="predicted"/>
<reference evidence="1" key="1">
    <citation type="submission" date="2020-10" db="EMBL/GenBank/DDBJ databases">
        <title>Phylogeny of dyella-like bacteria.</title>
        <authorList>
            <person name="Fu J."/>
        </authorList>
    </citation>
    <scope>NUCLEOTIDE SEQUENCE</scope>
    <source>
        <strain evidence="1">DHON07</strain>
    </source>
</reference>
<protein>
    <submittedName>
        <fullName evidence="1">Uncharacterized protein</fullName>
    </submittedName>
</protein>
<name>A0ABS2KK34_9GAMM</name>
<evidence type="ECO:0000313" key="2">
    <source>
        <dbReference type="Proteomes" id="UP001430193"/>
    </source>
</evidence>
<dbReference type="EMBL" id="JADIKF010000040">
    <property type="protein sequence ID" value="MBM7131501.1"/>
    <property type="molecule type" value="Genomic_DNA"/>
</dbReference>
<dbReference type="RefSeq" id="WP_204633065.1">
    <property type="nucleotide sequence ID" value="NZ_BSOC01000001.1"/>
</dbReference>
<evidence type="ECO:0000313" key="1">
    <source>
        <dbReference type="EMBL" id="MBM7131501.1"/>
    </source>
</evidence>
<organism evidence="1 2">
    <name type="scientific">Dyella mobilis</name>
    <dbReference type="NCBI Taxonomy" id="1849582"/>
    <lineage>
        <taxon>Bacteria</taxon>
        <taxon>Pseudomonadati</taxon>
        <taxon>Pseudomonadota</taxon>
        <taxon>Gammaproteobacteria</taxon>
        <taxon>Lysobacterales</taxon>
        <taxon>Rhodanobacteraceae</taxon>
        <taxon>Dyella</taxon>
    </lineage>
</organism>
<sequence length="99" mass="10545">MAYTIQAVIGHKDVLGAPRLPLTTVELAQGYVLVPLTIKVREEFKIPFCPLTDGDGIFPVELIAFCAELSSGGALAYIEAEFFGGEGTQAAAVFREGVQ</sequence>
<accession>A0ABS2KK34</accession>
<gene>
    <name evidence="1" type="ORF">ISS99_18415</name>
</gene>
<comment type="caution">
    <text evidence="1">The sequence shown here is derived from an EMBL/GenBank/DDBJ whole genome shotgun (WGS) entry which is preliminary data.</text>
</comment>